<dbReference type="PANTHER" id="PTHR48111">
    <property type="entry name" value="REGULATOR OF RPOS"/>
    <property type="match status" value="1"/>
</dbReference>
<name>A0A4Q7ZTE6_9ACTN</name>
<dbReference type="GO" id="GO:0000156">
    <property type="term" value="F:phosphorelay response regulator activity"/>
    <property type="evidence" value="ECO:0007669"/>
    <property type="project" value="TreeGrafter"/>
</dbReference>
<dbReference type="GO" id="GO:0006355">
    <property type="term" value="P:regulation of DNA-templated transcription"/>
    <property type="evidence" value="ECO:0007669"/>
    <property type="project" value="InterPro"/>
</dbReference>
<dbReference type="SUPFAM" id="SSF46894">
    <property type="entry name" value="C-terminal effector domain of the bipartite response regulators"/>
    <property type="match status" value="1"/>
</dbReference>
<reference evidence="6 7" key="1">
    <citation type="submission" date="2019-02" db="EMBL/GenBank/DDBJ databases">
        <title>Sequencing the genomes of 1000 actinobacteria strains.</title>
        <authorList>
            <person name="Klenk H.-P."/>
        </authorList>
    </citation>
    <scope>NUCLEOTIDE SEQUENCE [LARGE SCALE GENOMIC DNA]</scope>
    <source>
        <strain evidence="6 7">DSM 45162</strain>
    </source>
</reference>
<dbReference type="InterPro" id="IPR039420">
    <property type="entry name" value="WalR-like"/>
</dbReference>
<proteinExistence type="predicted"/>
<protein>
    <submittedName>
        <fullName evidence="6">DNA-binding response OmpR family regulator</fullName>
    </submittedName>
</protein>
<dbReference type="GO" id="GO:0000976">
    <property type="term" value="F:transcription cis-regulatory region binding"/>
    <property type="evidence" value="ECO:0007669"/>
    <property type="project" value="TreeGrafter"/>
</dbReference>
<evidence type="ECO:0000256" key="1">
    <source>
        <dbReference type="ARBA" id="ARBA00023125"/>
    </source>
</evidence>
<feature type="domain" description="Response regulatory" evidence="4">
    <location>
        <begin position="1"/>
        <end position="96"/>
    </location>
</feature>
<dbReference type="PROSITE" id="PS51755">
    <property type="entry name" value="OMPR_PHOB"/>
    <property type="match status" value="1"/>
</dbReference>
<comment type="caution">
    <text evidence="6">The sequence shown here is derived from an EMBL/GenBank/DDBJ whole genome shotgun (WGS) entry which is preliminary data.</text>
</comment>
<keyword evidence="1 3" id="KW-0238">DNA-binding</keyword>
<dbReference type="CDD" id="cd00383">
    <property type="entry name" value="trans_reg_C"/>
    <property type="match status" value="1"/>
</dbReference>
<dbReference type="SMART" id="SM00448">
    <property type="entry name" value="REC"/>
    <property type="match status" value="1"/>
</dbReference>
<organism evidence="6 7">
    <name type="scientific">Krasilnikovia cinnamomea</name>
    <dbReference type="NCBI Taxonomy" id="349313"/>
    <lineage>
        <taxon>Bacteria</taxon>
        <taxon>Bacillati</taxon>
        <taxon>Actinomycetota</taxon>
        <taxon>Actinomycetes</taxon>
        <taxon>Micromonosporales</taxon>
        <taxon>Micromonosporaceae</taxon>
        <taxon>Krasilnikovia</taxon>
    </lineage>
</organism>
<dbReference type="PANTHER" id="PTHR48111:SF68">
    <property type="entry name" value="OMPR SUBFAMILY"/>
    <property type="match status" value="1"/>
</dbReference>
<dbReference type="InterPro" id="IPR001789">
    <property type="entry name" value="Sig_transdc_resp-reg_receiver"/>
</dbReference>
<keyword evidence="2" id="KW-0597">Phosphoprotein</keyword>
<evidence type="ECO:0000256" key="3">
    <source>
        <dbReference type="PROSITE-ProRule" id="PRU01091"/>
    </source>
</evidence>
<dbReference type="Pfam" id="PF00486">
    <property type="entry name" value="Trans_reg_C"/>
    <property type="match status" value="1"/>
</dbReference>
<dbReference type="GO" id="GO:0032993">
    <property type="term" value="C:protein-DNA complex"/>
    <property type="evidence" value="ECO:0007669"/>
    <property type="project" value="TreeGrafter"/>
</dbReference>
<feature type="domain" description="OmpR/PhoB-type" evidence="5">
    <location>
        <begin position="106"/>
        <end position="206"/>
    </location>
</feature>
<sequence>MDCLRLLGYQAQVVDSGWKALETFRFHDLILLDLDLPDIDPLCLCRTIRTAGDTPVIGLTTGGETERVRGLQAGADDCINKPYGARELVARIEAVMRRARTATGRQPVLDRGAVRIEPSIRQVQVSGSPVPLTPKEFDLLHLLATEPERVFTREELMTRVWQDRSAAARGRRASRTLDTHVGTLRGKIGPTAQIVTVRGVGYRLEVAGAGAR</sequence>
<dbReference type="Pfam" id="PF00072">
    <property type="entry name" value="Response_reg"/>
    <property type="match status" value="1"/>
</dbReference>
<evidence type="ECO:0000259" key="4">
    <source>
        <dbReference type="PROSITE" id="PS50110"/>
    </source>
</evidence>
<dbReference type="InterPro" id="IPR001867">
    <property type="entry name" value="OmpR/PhoB-type_DNA-bd"/>
</dbReference>
<dbReference type="Gene3D" id="3.40.50.2300">
    <property type="match status" value="1"/>
</dbReference>
<dbReference type="SMART" id="SM00862">
    <property type="entry name" value="Trans_reg_C"/>
    <property type="match status" value="1"/>
</dbReference>
<keyword evidence="7" id="KW-1185">Reference proteome</keyword>
<dbReference type="EMBL" id="SHKY01000001">
    <property type="protein sequence ID" value="RZU53805.1"/>
    <property type="molecule type" value="Genomic_DNA"/>
</dbReference>
<dbReference type="Proteomes" id="UP000292564">
    <property type="component" value="Unassembled WGS sequence"/>
</dbReference>
<evidence type="ECO:0000313" key="6">
    <source>
        <dbReference type="EMBL" id="RZU53805.1"/>
    </source>
</evidence>
<feature type="modified residue" description="4-aspartylphosphate" evidence="2">
    <location>
        <position position="33"/>
    </location>
</feature>
<evidence type="ECO:0000259" key="5">
    <source>
        <dbReference type="PROSITE" id="PS51755"/>
    </source>
</evidence>
<dbReference type="InterPro" id="IPR036388">
    <property type="entry name" value="WH-like_DNA-bd_sf"/>
</dbReference>
<gene>
    <name evidence="6" type="ORF">EV385_5739</name>
</gene>
<evidence type="ECO:0000313" key="7">
    <source>
        <dbReference type="Proteomes" id="UP000292564"/>
    </source>
</evidence>
<dbReference type="InterPro" id="IPR016032">
    <property type="entry name" value="Sig_transdc_resp-reg_C-effctor"/>
</dbReference>
<dbReference type="GO" id="GO:0005829">
    <property type="term" value="C:cytosol"/>
    <property type="evidence" value="ECO:0007669"/>
    <property type="project" value="TreeGrafter"/>
</dbReference>
<evidence type="ECO:0000256" key="2">
    <source>
        <dbReference type="PROSITE-ProRule" id="PRU00169"/>
    </source>
</evidence>
<dbReference type="AlphaFoldDB" id="A0A4Q7ZTE6"/>
<accession>A0A4Q7ZTE6</accession>
<dbReference type="SUPFAM" id="SSF52172">
    <property type="entry name" value="CheY-like"/>
    <property type="match status" value="1"/>
</dbReference>
<feature type="DNA-binding region" description="OmpR/PhoB-type" evidence="3">
    <location>
        <begin position="106"/>
        <end position="206"/>
    </location>
</feature>
<dbReference type="Gene3D" id="1.10.10.10">
    <property type="entry name" value="Winged helix-like DNA-binding domain superfamily/Winged helix DNA-binding domain"/>
    <property type="match status" value="1"/>
</dbReference>
<dbReference type="Gene3D" id="6.10.250.690">
    <property type="match status" value="1"/>
</dbReference>
<dbReference type="InterPro" id="IPR011006">
    <property type="entry name" value="CheY-like_superfamily"/>
</dbReference>
<dbReference type="PROSITE" id="PS50110">
    <property type="entry name" value="RESPONSE_REGULATORY"/>
    <property type="match status" value="1"/>
</dbReference>